<name>A0A4Z0GP72_9BACL</name>
<dbReference type="InterPro" id="IPR029063">
    <property type="entry name" value="SAM-dependent_MTases_sf"/>
</dbReference>
<dbReference type="PROSITE" id="PS51683">
    <property type="entry name" value="SAM_OMT_II"/>
    <property type="match status" value="1"/>
</dbReference>
<reference evidence="2 3" key="1">
    <citation type="journal article" date="2015" name="Int. J. Syst. Evol. Microbiol.">
        <title>Sporolactobacillus shoreae sp. nov. and Sporolactobacillus spathodeae sp. nov., two spore-forming lactic acid bacteria isolated from tree barks in Thailand.</title>
        <authorList>
            <person name="Thamacharoensuk T."/>
            <person name="Kitahara M."/>
            <person name="Ohkuma M."/>
            <person name="Thongchul N."/>
            <person name="Tanasupawat S."/>
        </authorList>
    </citation>
    <scope>NUCLEOTIDE SEQUENCE [LARGE SCALE GENOMIC DNA]</scope>
    <source>
        <strain evidence="2 3">BK92</strain>
    </source>
</reference>
<comment type="caution">
    <text evidence="2">The sequence shown here is derived from an EMBL/GenBank/DDBJ whole genome shotgun (WGS) entry which is preliminary data.</text>
</comment>
<keyword evidence="3" id="KW-1185">Reference proteome</keyword>
<dbReference type="InterPro" id="IPR050447">
    <property type="entry name" value="Erg6_SMT_methyltransf"/>
</dbReference>
<dbReference type="RefSeq" id="WP_135347952.1">
    <property type="nucleotide sequence ID" value="NZ_SRJD01000005.1"/>
</dbReference>
<organism evidence="2 3">
    <name type="scientific">Sporolactobacillus shoreae</name>
    <dbReference type="NCBI Taxonomy" id="1465501"/>
    <lineage>
        <taxon>Bacteria</taxon>
        <taxon>Bacillati</taxon>
        <taxon>Bacillota</taxon>
        <taxon>Bacilli</taxon>
        <taxon>Bacillales</taxon>
        <taxon>Sporolactobacillaceae</taxon>
        <taxon>Sporolactobacillus</taxon>
    </lineage>
</organism>
<keyword evidence="2" id="KW-0489">Methyltransferase</keyword>
<accession>A0A4Z0GP72</accession>
<dbReference type="Gene3D" id="3.40.50.150">
    <property type="entry name" value="Vaccinia Virus protein VP39"/>
    <property type="match status" value="1"/>
</dbReference>
<dbReference type="PANTHER" id="PTHR44068">
    <property type="entry name" value="ZGC:194242"/>
    <property type="match status" value="1"/>
</dbReference>
<keyword evidence="2" id="KW-0808">Transferase</keyword>
<dbReference type="PANTHER" id="PTHR44068:SF11">
    <property type="entry name" value="GERANYL DIPHOSPHATE 2-C-METHYLTRANSFERASE"/>
    <property type="match status" value="1"/>
</dbReference>
<dbReference type="Proteomes" id="UP000298347">
    <property type="component" value="Unassembled WGS sequence"/>
</dbReference>
<sequence length="221" mass="25637">MSELLEEMGRFFDRRVDNYEKHMLESVTDSNEFYTETARLVPKREDLNLLDLGCGTGLELDEILKLNPTINVTGIDLSSKMLERLKSKYIDKADQLTLINGSYFDVDFGMGKFDSALSVQTMHHFTHKQKVTLYKKIYYCLSSDGFYIETDYIANSQKDEDFFFAESKRLRSELGLTHGFYHIDTPCTAENQIKLLKSAGFKEVKLHRQYKNTAIFMAKKI</sequence>
<dbReference type="SUPFAM" id="SSF53335">
    <property type="entry name" value="S-adenosyl-L-methionine-dependent methyltransferases"/>
    <property type="match status" value="1"/>
</dbReference>
<dbReference type="AlphaFoldDB" id="A0A4Z0GP72"/>
<dbReference type="GO" id="GO:0032259">
    <property type="term" value="P:methylation"/>
    <property type="evidence" value="ECO:0007669"/>
    <property type="project" value="UniProtKB-KW"/>
</dbReference>
<dbReference type="OrthoDB" id="465705at2"/>
<proteinExistence type="predicted"/>
<dbReference type="Pfam" id="PF13649">
    <property type="entry name" value="Methyltransf_25"/>
    <property type="match status" value="1"/>
</dbReference>
<evidence type="ECO:0000313" key="2">
    <source>
        <dbReference type="EMBL" id="TGA98932.1"/>
    </source>
</evidence>
<dbReference type="CDD" id="cd02440">
    <property type="entry name" value="AdoMet_MTases"/>
    <property type="match status" value="1"/>
</dbReference>
<feature type="domain" description="Methyltransferase" evidence="1">
    <location>
        <begin position="50"/>
        <end position="145"/>
    </location>
</feature>
<gene>
    <name evidence="2" type="ORF">E4665_06295</name>
</gene>
<dbReference type="InterPro" id="IPR016461">
    <property type="entry name" value="COMT-like"/>
</dbReference>
<dbReference type="InterPro" id="IPR041698">
    <property type="entry name" value="Methyltransf_25"/>
</dbReference>
<protein>
    <submittedName>
        <fullName evidence="2">Class I SAM-dependent methyltransferase</fullName>
    </submittedName>
</protein>
<dbReference type="EMBL" id="SRJD01000005">
    <property type="protein sequence ID" value="TGA98932.1"/>
    <property type="molecule type" value="Genomic_DNA"/>
</dbReference>
<evidence type="ECO:0000259" key="1">
    <source>
        <dbReference type="Pfam" id="PF13649"/>
    </source>
</evidence>
<dbReference type="GO" id="GO:0008168">
    <property type="term" value="F:methyltransferase activity"/>
    <property type="evidence" value="ECO:0007669"/>
    <property type="project" value="UniProtKB-KW"/>
</dbReference>
<evidence type="ECO:0000313" key="3">
    <source>
        <dbReference type="Proteomes" id="UP000298347"/>
    </source>
</evidence>